<sequence length="126" mass="14260">MRKIKLQRVIVIALTMSLVGGLQSLYDYAILMSLFSLGPSSLYQFKTEFVFNLASGFGGGLVAGVTLNLIDERYRTKPYYQSLFILIAMFIAVWVIRNIIEGLIQVQMGGTFYFSFDATDIKNIFF</sequence>
<feature type="transmembrane region" description="Helical" evidence="1">
    <location>
        <begin position="9"/>
        <end position="29"/>
    </location>
</feature>
<keyword evidence="1" id="KW-1133">Transmembrane helix</keyword>
<name>A0A923PHD2_9BACT</name>
<gene>
    <name evidence="2" type="ORF">H9S92_07990</name>
</gene>
<dbReference type="EMBL" id="JACSIT010000091">
    <property type="protein sequence ID" value="MBC6994097.1"/>
    <property type="molecule type" value="Genomic_DNA"/>
</dbReference>
<keyword evidence="1" id="KW-0812">Transmembrane</keyword>
<feature type="transmembrane region" description="Helical" evidence="1">
    <location>
        <begin position="49"/>
        <end position="70"/>
    </location>
</feature>
<proteinExistence type="predicted"/>
<comment type="caution">
    <text evidence="2">The sequence shown here is derived from an EMBL/GenBank/DDBJ whole genome shotgun (WGS) entry which is preliminary data.</text>
</comment>
<dbReference type="Proteomes" id="UP000650081">
    <property type="component" value="Unassembled WGS sequence"/>
</dbReference>
<organism evidence="2 3">
    <name type="scientific">Neolewinella lacunae</name>
    <dbReference type="NCBI Taxonomy" id="1517758"/>
    <lineage>
        <taxon>Bacteria</taxon>
        <taxon>Pseudomonadati</taxon>
        <taxon>Bacteroidota</taxon>
        <taxon>Saprospiria</taxon>
        <taxon>Saprospirales</taxon>
        <taxon>Lewinellaceae</taxon>
        <taxon>Neolewinella</taxon>
    </lineage>
</organism>
<evidence type="ECO:0000256" key="1">
    <source>
        <dbReference type="SAM" id="Phobius"/>
    </source>
</evidence>
<keyword evidence="3" id="KW-1185">Reference proteome</keyword>
<dbReference type="AlphaFoldDB" id="A0A923PHD2"/>
<feature type="transmembrane region" description="Helical" evidence="1">
    <location>
        <begin position="82"/>
        <end position="100"/>
    </location>
</feature>
<evidence type="ECO:0000313" key="2">
    <source>
        <dbReference type="EMBL" id="MBC6994097.1"/>
    </source>
</evidence>
<reference evidence="2" key="1">
    <citation type="submission" date="2020-08" db="EMBL/GenBank/DDBJ databases">
        <title>Lewinella bacteria from marine environments.</title>
        <authorList>
            <person name="Zhong Y."/>
        </authorList>
    </citation>
    <scope>NUCLEOTIDE SEQUENCE</scope>
    <source>
        <strain evidence="2">KCTC 42187</strain>
    </source>
</reference>
<evidence type="ECO:0000313" key="3">
    <source>
        <dbReference type="Proteomes" id="UP000650081"/>
    </source>
</evidence>
<accession>A0A923PHD2</accession>
<keyword evidence="1" id="KW-0472">Membrane</keyword>
<protein>
    <submittedName>
        <fullName evidence="2">Uncharacterized protein</fullName>
    </submittedName>
</protein>
<dbReference type="RefSeq" id="WP_187466186.1">
    <property type="nucleotide sequence ID" value="NZ_JACSIT010000091.1"/>
</dbReference>